<sequence>MKKILFFFCFAFVSCNSGLQFLNKFDGFNGKPKEVKTTTYRVKYEDSIPTKNLAYMNIDFYDSKGKKIKTLMYKSDGSRSTGGTYYKFDKNGNLIRSIMFNRDSTVNIEIDYKYDDYGNQIEKTYSSEFRRFTTKTIYNRATGTAKIIGEYSDGSFKENAVLEFNDKWNEKELISYDSTGIQTNRIEFFYDSEENKIQSKWFNAKNELTSYYNSNYNSKGDRISIEKYKIKNGKPELTDDTKIEYEYDEKNNFIEKRLIHNGKITFITKYEYSYVW</sequence>
<dbReference type="EMBL" id="LKTP01000001">
    <property type="protein sequence ID" value="KRG30547.1"/>
    <property type="molecule type" value="Genomic_DNA"/>
</dbReference>
<dbReference type="PROSITE" id="PS51257">
    <property type="entry name" value="PROKAR_LIPOPROTEIN"/>
    <property type="match status" value="1"/>
</dbReference>
<evidence type="ECO:0000313" key="2">
    <source>
        <dbReference type="Proteomes" id="UP000051643"/>
    </source>
</evidence>
<accession>A0A0Q9ZPK5</accession>
<protein>
    <recommendedName>
        <fullName evidence="3">DUF4595 domain-containing protein</fullName>
    </recommendedName>
</protein>
<reference evidence="1" key="1">
    <citation type="submission" date="2015-10" db="EMBL/GenBank/DDBJ databases">
        <title>Draft genome sequence of Salegentibacter mishustinae KCTC 12263.</title>
        <authorList>
            <person name="Lin W."/>
            <person name="Zheng Q."/>
        </authorList>
    </citation>
    <scope>NUCLEOTIDE SEQUENCE [LARGE SCALE GENOMIC DNA]</scope>
    <source>
        <strain evidence="1">KCTC 12263</strain>
    </source>
</reference>
<comment type="caution">
    <text evidence="1">The sequence shown here is derived from an EMBL/GenBank/DDBJ whole genome shotgun (WGS) entry which is preliminary data.</text>
</comment>
<dbReference type="Proteomes" id="UP000051643">
    <property type="component" value="Unassembled WGS sequence"/>
</dbReference>
<evidence type="ECO:0008006" key="3">
    <source>
        <dbReference type="Google" id="ProtNLM"/>
    </source>
</evidence>
<gene>
    <name evidence="1" type="ORF">APR42_01385</name>
</gene>
<dbReference type="Gene3D" id="2.180.10.10">
    <property type="entry name" value="RHS repeat-associated core"/>
    <property type="match status" value="1"/>
</dbReference>
<organism evidence="1 2">
    <name type="scientific">Salegentibacter mishustinae</name>
    <dbReference type="NCBI Taxonomy" id="270918"/>
    <lineage>
        <taxon>Bacteria</taxon>
        <taxon>Pseudomonadati</taxon>
        <taxon>Bacteroidota</taxon>
        <taxon>Flavobacteriia</taxon>
        <taxon>Flavobacteriales</taxon>
        <taxon>Flavobacteriaceae</taxon>
        <taxon>Salegentibacter</taxon>
    </lineage>
</organism>
<dbReference type="RefSeq" id="WP_057480370.1">
    <property type="nucleotide sequence ID" value="NZ_BMWR01000002.1"/>
</dbReference>
<evidence type="ECO:0000313" key="1">
    <source>
        <dbReference type="EMBL" id="KRG30547.1"/>
    </source>
</evidence>
<name>A0A0Q9ZPK5_9FLAO</name>
<proteinExistence type="predicted"/>
<keyword evidence="2" id="KW-1185">Reference proteome</keyword>
<dbReference type="STRING" id="270918.APR42_01385"/>
<dbReference type="AlphaFoldDB" id="A0A0Q9ZPK5"/>